<dbReference type="InterPro" id="IPR007035">
    <property type="entry name" value="Peptidase_M55"/>
</dbReference>
<feature type="binding site" evidence="2">
    <location>
        <position position="10"/>
    </location>
    <ligand>
        <name>Zn(2+)</name>
        <dbReference type="ChEBI" id="CHEBI:29105"/>
        <label>1</label>
    </ligand>
</feature>
<keyword evidence="3" id="KW-0378">Hydrolase</keyword>
<dbReference type="Gene3D" id="3.30.1360.130">
    <property type="entry name" value="Dipeptide transport protein"/>
    <property type="match status" value="1"/>
</dbReference>
<evidence type="ECO:0000313" key="4">
    <source>
        <dbReference type="Proteomes" id="UP000292818"/>
    </source>
</evidence>
<feature type="binding site" evidence="2">
    <location>
        <position position="10"/>
    </location>
    <ligand>
        <name>Zn(2+)</name>
        <dbReference type="ChEBI" id="CHEBI:29105"/>
        <label>2</label>
    </ligand>
</feature>
<dbReference type="Gene3D" id="3.40.50.10780">
    <property type="entry name" value="Dipeptide transport protein"/>
    <property type="match status" value="1"/>
</dbReference>
<dbReference type="GO" id="GO:0046872">
    <property type="term" value="F:metal ion binding"/>
    <property type="evidence" value="ECO:0007669"/>
    <property type="project" value="UniProtKB-KW"/>
</dbReference>
<keyword evidence="2" id="KW-0862">Zinc</keyword>
<keyword evidence="3" id="KW-0031">Aminopeptidase</keyword>
<dbReference type="RefSeq" id="WP_130137304.1">
    <property type="nucleotide sequence ID" value="NZ_BNHR01000007.1"/>
</dbReference>
<dbReference type="InterPro" id="IPR036177">
    <property type="entry name" value="Peptidase_M55_sf"/>
</dbReference>
<feature type="binding site" evidence="2">
    <location>
        <position position="61"/>
    </location>
    <ligand>
        <name>Zn(2+)</name>
        <dbReference type="ChEBI" id="CHEBI:29105"/>
        <label>2</label>
    </ligand>
</feature>
<dbReference type="EMBL" id="SETJ01000020">
    <property type="protein sequence ID" value="RZM17032.1"/>
    <property type="molecule type" value="Genomic_DNA"/>
</dbReference>
<proteinExistence type="predicted"/>
<keyword evidence="3" id="KW-0645">Protease</keyword>
<evidence type="ECO:0000256" key="2">
    <source>
        <dbReference type="PIRSR" id="PIRSR015853-2"/>
    </source>
</evidence>
<accession>A0A4Q7DWG5</accession>
<dbReference type="Pfam" id="PF04951">
    <property type="entry name" value="Peptidase_M55"/>
    <property type="match status" value="1"/>
</dbReference>
<organism evidence="3 4">
    <name type="scientific">Lactobacillus delbrueckii</name>
    <dbReference type="NCBI Taxonomy" id="1584"/>
    <lineage>
        <taxon>Bacteria</taxon>
        <taxon>Bacillati</taxon>
        <taxon>Bacillota</taxon>
        <taxon>Bacilli</taxon>
        <taxon>Lactobacillales</taxon>
        <taxon>Lactobacillaceae</taxon>
        <taxon>Lactobacillus</taxon>
    </lineage>
</organism>
<dbReference type="GO" id="GO:0004177">
    <property type="term" value="F:aminopeptidase activity"/>
    <property type="evidence" value="ECO:0007669"/>
    <property type="project" value="UniProtKB-KW"/>
</dbReference>
<dbReference type="SUPFAM" id="SSF63992">
    <property type="entry name" value="Dipeptide transport protein"/>
    <property type="match status" value="1"/>
</dbReference>
<dbReference type="AlphaFoldDB" id="A0A4Q7DWG5"/>
<feature type="active site" description="Nucleophile" evidence="1">
    <location>
        <position position="118"/>
    </location>
</feature>
<feature type="binding site" evidence="2">
    <location>
        <position position="137"/>
    </location>
    <ligand>
        <name>Zn(2+)</name>
        <dbReference type="ChEBI" id="CHEBI:29105"/>
        <label>2</label>
    </ligand>
</feature>
<keyword evidence="2" id="KW-0479">Metal-binding</keyword>
<feature type="binding site" evidence="2">
    <location>
        <position position="106"/>
    </location>
    <ligand>
        <name>Zn(2+)</name>
        <dbReference type="ChEBI" id="CHEBI:29105"/>
        <label>2</label>
    </ligand>
</feature>
<name>A0A4Q7DWG5_9LACO</name>
<gene>
    <name evidence="3" type="ORF">LDELB18P1_0535</name>
</gene>
<protein>
    <submittedName>
        <fullName evidence="3">D-stereospecific aminopeptidase</fullName>
    </submittedName>
</protein>
<dbReference type="PIRSF" id="PIRSF015853">
    <property type="entry name" value="Pep_DppA"/>
    <property type="match status" value="1"/>
</dbReference>
<dbReference type="Proteomes" id="UP000292818">
    <property type="component" value="Unassembled WGS sequence"/>
</dbReference>
<dbReference type="InterPro" id="IPR027476">
    <property type="entry name" value="DppA_N"/>
</dbReference>
<sequence length="267" mass="28403">MEKKIYISCDMEGCAGVTSWEQTHYGHKGYDLALKEMTRETVAAVKACQQAGYQVTVKDGHEDGINLDPALLPAGTELIQGWDSSPEEMMAGISSDYAGAIHIGSHSPAGSSETPLDHTVEHGWYSWVKLNGELASEFTFNSLCAAQYGVPSLFLAGDAGICRRAEDFCPGIVTCATKKGVGSATVNKSPQEVAAGIATGIKEALAGPGGLPLLADEYLLEFCFSSAGRARAASFYPGAERAGERIVSYRAKSIMELLTAKMFMTEI</sequence>
<reference evidence="3 4" key="1">
    <citation type="submission" date="2019-01" db="EMBL/GenBank/DDBJ databases">
        <title>Colonization of the human gut by bovine bacteria present in Parmesan cheese.</title>
        <authorList>
            <person name="Lugli G.A."/>
            <person name="Milani C."/>
        </authorList>
    </citation>
    <scope>NUCLEOTIDE SEQUENCE [LARGE SCALE GENOMIC DNA]</scope>
    <source>
        <strain evidence="3 4">LDELB18P1</strain>
    </source>
</reference>
<evidence type="ECO:0000256" key="1">
    <source>
        <dbReference type="PIRSR" id="PIRSR015853-1"/>
    </source>
</evidence>
<feature type="binding site" evidence="2">
    <location>
        <position position="12"/>
    </location>
    <ligand>
        <name>Zn(2+)</name>
        <dbReference type="ChEBI" id="CHEBI:29105"/>
        <label>1</label>
    </ligand>
</feature>
<comment type="caution">
    <text evidence="3">The sequence shown here is derived from an EMBL/GenBank/DDBJ whole genome shotgun (WGS) entry which is preliminary data.</text>
</comment>
<evidence type="ECO:0000313" key="3">
    <source>
        <dbReference type="EMBL" id="RZM17032.1"/>
    </source>
</evidence>